<feature type="domain" description="GST C-terminal" evidence="2">
    <location>
        <begin position="90"/>
        <end position="216"/>
    </location>
</feature>
<dbReference type="EMBL" id="JAAAPK010000003">
    <property type="protein sequence ID" value="NBC41004.1"/>
    <property type="molecule type" value="Genomic_DNA"/>
</dbReference>
<dbReference type="Pfam" id="PF02798">
    <property type="entry name" value="GST_N"/>
    <property type="match status" value="1"/>
</dbReference>
<accession>A0A7X4Y8Q1</accession>
<dbReference type="Gene3D" id="1.20.1050.10">
    <property type="match status" value="1"/>
</dbReference>
<reference evidence="3 4" key="1">
    <citation type="submission" date="2020-01" db="EMBL/GenBank/DDBJ databases">
        <title>The draft genome sequence of Corallococcus exiguus DSM 14696.</title>
        <authorList>
            <person name="Zhang X."/>
            <person name="Zhu H."/>
        </authorList>
    </citation>
    <scope>NUCLEOTIDE SEQUENCE [LARGE SCALE GENOMIC DNA]</scope>
    <source>
        <strain evidence="3 4">DSM 14696</strain>
    </source>
</reference>
<proteinExistence type="predicted"/>
<evidence type="ECO:0000259" key="1">
    <source>
        <dbReference type="PROSITE" id="PS50404"/>
    </source>
</evidence>
<comment type="caution">
    <text evidence="3">The sequence shown here is derived from an EMBL/GenBank/DDBJ whole genome shotgun (WGS) entry which is preliminary data.</text>
</comment>
<evidence type="ECO:0000313" key="4">
    <source>
        <dbReference type="Proteomes" id="UP000537825"/>
    </source>
</evidence>
<dbReference type="CDD" id="cd03046">
    <property type="entry name" value="GST_N_GTT1_like"/>
    <property type="match status" value="1"/>
</dbReference>
<keyword evidence="4" id="KW-1185">Reference proteome</keyword>
<dbReference type="PROSITE" id="PS50404">
    <property type="entry name" value="GST_NTER"/>
    <property type="match status" value="1"/>
</dbReference>
<dbReference type="InterPro" id="IPR004045">
    <property type="entry name" value="Glutathione_S-Trfase_N"/>
</dbReference>
<dbReference type="SFLD" id="SFLDG00358">
    <property type="entry name" value="Main_(cytGST)"/>
    <property type="match status" value="1"/>
</dbReference>
<dbReference type="FunFam" id="3.40.30.10:FF:000331">
    <property type="entry name" value="Glutathione S-transferase"/>
    <property type="match status" value="1"/>
</dbReference>
<dbReference type="InterPro" id="IPR036282">
    <property type="entry name" value="Glutathione-S-Trfase_C_sf"/>
</dbReference>
<protein>
    <submittedName>
        <fullName evidence="3">Glutathione S-transferase family protein</fullName>
    </submittedName>
</protein>
<dbReference type="PROSITE" id="PS50405">
    <property type="entry name" value="GST_CTER"/>
    <property type="match status" value="1"/>
</dbReference>
<dbReference type="Proteomes" id="UP000537825">
    <property type="component" value="Unassembled WGS sequence"/>
</dbReference>
<dbReference type="AlphaFoldDB" id="A0A7X4Y8Q1"/>
<dbReference type="CDD" id="cd03207">
    <property type="entry name" value="GST_C_8"/>
    <property type="match status" value="1"/>
</dbReference>
<dbReference type="GO" id="GO:0016740">
    <property type="term" value="F:transferase activity"/>
    <property type="evidence" value="ECO:0007669"/>
    <property type="project" value="UniProtKB-KW"/>
</dbReference>
<dbReference type="InterPro" id="IPR036249">
    <property type="entry name" value="Thioredoxin-like_sf"/>
</dbReference>
<dbReference type="Pfam" id="PF13410">
    <property type="entry name" value="GST_C_2"/>
    <property type="match status" value="1"/>
</dbReference>
<dbReference type="SUPFAM" id="SSF52833">
    <property type="entry name" value="Thioredoxin-like"/>
    <property type="match status" value="1"/>
</dbReference>
<keyword evidence="3" id="KW-0808">Transferase</keyword>
<name>A0A7X4Y8Q1_9BACT</name>
<dbReference type="SUPFAM" id="SSF47616">
    <property type="entry name" value="GST C-terminal domain-like"/>
    <property type="match status" value="1"/>
</dbReference>
<dbReference type="RefSeq" id="WP_139917013.1">
    <property type="nucleotide sequence ID" value="NZ_CBCSLE010000002.1"/>
</dbReference>
<dbReference type="PANTHER" id="PTHR44051:SF8">
    <property type="entry name" value="GLUTATHIONE S-TRANSFERASE GSTA"/>
    <property type="match status" value="1"/>
</dbReference>
<feature type="domain" description="GST N-terminal" evidence="1">
    <location>
        <begin position="8"/>
        <end position="87"/>
    </location>
</feature>
<organism evidence="3 4">
    <name type="scientific">Corallococcus exiguus</name>
    <dbReference type="NCBI Taxonomy" id="83462"/>
    <lineage>
        <taxon>Bacteria</taxon>
        <taxon>Pseudomonadati</taxon>
        <taxon>Myxococcota</taxon>
        <taxon>Myxococcia</taxon>
        <taxon>Myxococcales</taxon>
        <taxon>Cystobacterineae</taxon>
        <taxon>Myxococcaceae</taxon>
        <taxon>Corallococcus</taxon>
    </lineage>
</organism>
<dbReference type="InterPro" id="IPR010987">
    <property type="entry name" value="Glutathione-S-Trfase_C-like"/>
</dbReference>
<gene>
    <name evidence="3" type="ORF">GTZ93_14330</name>
</gene>
<dbReference type="Gene3D" id="3.40.30.10">
    <property type="entry name" value="Glutaredoxin"/>
    <property type="match status" value="1"/>
</dbReference>
<dbReference type="InterPro" id="IPR040079">
    <property type="entry name" value="Glutathione_S-Trfase"/>
</dbReference>
<dbReference type="PANTHER" id="PTHR44051">
    <property type="entry name" value="GLUTATHIONE S-TRANSFERASE-RELATED"/>
    <property type="match status" value="1"/>
</dbReference>
<evidence type="ECO:0000313" key="3">
    <source>
        <dbReference type="EMBL" id="NBC41004.1"/>
    </source>
</evidence>
<sequence length="217" mass="24142">MTITITAFERSPDRGRGLARDMRVRWALEEVGQPYDVRLLSFEAMKQPAHKALHPFGQIPTYEEGELALFESGAIVFHIADRHAGLLPEDANGRARAVGWMFASLNTVEPPIFDRSLVMILERDQPWYEHRLRALDDIIRKRLDDLSAHLGAADWLDGAFSAADLLMVTVLRRAQGSGIVDAYPNLAAYIARAEARPAYQRAFAAQLAVFNAATPTG</sequence>
<dbReference type="SFLD" id="SFLDS00019">
    <property type="entry name" value="Glutathione_Transferase_(cytos"/>
    <property type="match status" value="1"/>
</dbReference>
<evidence type="ECO:0000259" key="2">
    <source>
        <dbReference type="PROSITE" id="PS50405"/>
    </source>
</evidence>